<dbReference type="OMA" id="CSSTEMM"/>
<feature type="transmembrane region" description="Helical" evidence="2">
    <location>
        <begin position="25"/>
        <end position="47"/>
    </location>
</feature>
<keyword evidence="2" id="KW-0472">Membrane</keyword>
<accession>M4EVK6</accession>
<keyword evidence="4" id="KW-1185">Reference proteome</keyword>
<feature type="region of interest" description="Disordered" evidence="1">
    <location>
        <begin position="115"/>
        <end position="163"/>
    </location>
</feature>
<dbReference type="Proteomes" id="UP000011750">
    <property type="component" value="Chromosome A09"/>
</dbReference>
<name>M4EVK6_BRACM</name>
<dbReference type="eggNOG" id="ENOG502R1J8">
    <property type="taxonomic scope" value="Eukaryota"/>
</dbReference>
<dbReference type="OrthoDB" id="1082160at2759"/>
<evidence type="ECO:0000313" key="4">
    <source>
        <dbReference type="Proteomes" id="UP000011750"/>
    </source>
</evidence>
<dbReference type="Gramene" id="Bra032839.1">
    <property type="protein sequence ID" value="Bra032839.1-P"/>
    <property type="gene ID" value="Bra032839"/>
</dbReference>
<dbReference type="EnsemblPlants" id="Bra032839.1">
    <property type="protein sequence ID" value="Bra032839.1-P"/>
    <property type="gene ID" value="Bra032839"/>
</dbReference>
<evidence type="ECO:0008006" key="5">
    <source>
        <dbReference type="Google" id="ProtNLM"/>
    </source>
</evidence>
<evidence type="ECO:0000256" key="1">
    <source>
        <dbReference type="SAM" id="MobiDB-lite"/>
    </source>
</evidence>
<dbReference type="PANTHER" id="PTHR33640">
    <property type="entry name" value="TRANSMEMBRANE PROTEIN"/>
    <property type="match status" value="1"/>
</dbReference>
<evidence type="ECO:0000313" key="3">
    <source>
        <dbReference type="EnsemblPlants" id="Bra032839.1-P"/>
    </source>
</evidence>
<keyword evidence="2" id="KW-1133">Transmembrane helix</keyword>
<dbReference type="PANTHER" id="PTHR33640:SF34">
    <property type="entry name" value="PROTEIN, PUTATIVE-RELATED"/>
    <property type="match status" value="1"/>
</dbReference>
<organism evidence="3 4">
    <name type="scientific">Brassica campestris</name>
    <name type="common">Field mustard</name>
    <dbReference type="NCBI Taxonomy" id="3711"/>
    <lineage>
        <taxon>Eukaryota</taxon>
        <taxon>Viridiplantae</taxon>
        <taxon>Streptophyta</taxon>
        <taxon>Embryophyta</taxon>
        <taxon>Tracheophyta</taxon>
        <taxon>Spermatophyta</taxon>
        <taxon>Magnoliopsida</taxon>
        <taxon>eudicotyledons</taxon>
        <taxon>Gunneridae</taxon>
        <taxon>Pentapetalae</taxon>
        <taxon>rosids</taxon>
        <taxon>malvids</taxon>
        <taxon>Brassicales</taxon>
        <taxon>Brassicaceae</taxon>
        <taxon>Brassiceae</taxon>
        <taxon>Brassica</taxon>
    </lineage>
</organism>
<dbReference type="AlphaFoldDB" id="M4EVK6"/>
<reference evidence="3 4" key="2">
    <citation type="journal article" date="2018" name="Hortic Res">
        <title>Improved Brassica rapa reference genome by single-molecule sequencing and chromosome conformation capture technologies.</title>
        <authorList>
            <person name="Zhang L."/>
            <person name="Cai X."/>
            <person name="Wu J."/>
            <person name="Liu M."/>
            <person name="Grob S."/>
            <person name="Cheng F."/>
            <person name="Liang J."/>
            <person name="Cai C."/>
            <person name="Liu Z."/>
            <person name="Liu B."/>
            <person name="Wang F."/>
            <person name="Li S."/>
            <person name="Liu F."/>
            <person name="Li X."/>
            <person name="Cheng L."/>
            <person name="Yang W."/>
            <person name="Li M.H."/>
            <person name="Grossniklaus U."/>
            <person name="Zheng H."/>
            <person name="Wang X."/>
        </authorList>
    </citation>
    <scope>NUCLEOTIDE SEQUENCE [LARGE SCALE GENOMIC DNA]</scope>
    <source>
        <strain evidence="3 4">cv. Chiifu-401-42</strain>
    </source>
</reference>
<evidence type="ECO:0000256" key="2">
    <source>
        <dbReference type="SAM" id="Phobius"/>
    </source>
</evidence>
<feature type="compositionally biased region" description="Low complexity" evidence="1">
    <location>
        <begin position="115"/>
        <end position="136"/>
    </location>
</feature>
<sequence length="260" mass="29271">MASFVSQDVAAEKVDAMRRFERTRYFWKFLPVIEALVVVLLLLSWLTPSLTVGEYLRRILAGGWTGGVFIFCVVNVLIALIFSLSNHHQKVTEPDLYFQYVSSSVTTTPLSGFSSATTPLGGSSSSSTVVSESPASDNVEKTSGEKLRSTDLTSVTRTAEEARPVRREMVRAVSSVTETAHAIRRKHEMTFLPPVATESSSDHQVYRRSRSERLDVRGEFRRSMRRLCDMDDLSSDEFRSTVETFIAGKKKMLLKEWMKP</sequence>
<protein>
    <recommendedName>
        <fullName evidence="5">DUF4408 domain-containing protein</fullName>
    </recommendedName>
</protein>
<keyword evidence="2" id="KW-0812">Transmembrane</keyword>
<reference evidence="3" key="3">
    <citation type="submission" date="2023-03" db="UniProtKB">
        <authorList>
            <consortium name="EnsemblPlants"/>
        </authorList>
    </citation>
    <scope>IDENTIFICATION</scope>
    <source>
        <strain evidence="3">cv. Chiifu-401-42</strain>
    </source>
</reference>
<reference evidence="3 4" key="1">
    <citation type="journal article" date="2011" name="Nat. Genet.">
        <title>The genome of the mesopolyploid crop species Brassica rapa.</title>
        <authorList>
            <consortium name="Brassica rapa Genome Sequencing Project Consortium"/>
            <person name="Wang X."/>
            <person name="Wang H."/>
            <person name="Wang J."/>
            <person name="Sun R."/>
            <person name="Wu J."/>
            <person name="Liu S."/>
            <person name="Bai Y."/>
            <person name="Mun J.H."/>
            <person name="Bancroft I."/>
            <person name="Cheng F."/>
            <person name="Huang S."/>
            <person name="Li X."/>
            <person name="Hua W."/>
            <person name="Wang J."/>
            <person name="Wang X."/>
            <person name="Freeling M."/>
            <person name="Pires J.C."/>
            <person name="Paterson A.H."/>
            <person name="Chalhoub B."/>
            <person name="Wang B."/>
            <person name="Hayward A."/>
            <person name="Sharpe A.G."/>
            <person name="Park B.S."/>
            <person name="Weisshaar B."/>
            <person name="Liu B."/>
            <person name="Li B."/>
            <person name="Liu B."/>
            <person name="Tong C."/>
            <person name="Song C."/>
            <person name="Duran C."/>
            <person name="Peng C."/>
            <person name="Geng C."/>
            <person name="Koh C."/>
            <person name="Lin C."/>
            <person name="Edwards D."/>
            <person name="Mu D."/>
            <person name="Shen D."/>
            <person name="Soumpourou E."/>
            <person name="Li F."/>
            <person name="Fraser F."/>
            <person name="Conant G."/>
            <person name="Lassalle G."/>
            <person name="King G.J."/>
            <person name="Bonnema G."/>
            <person name="Tang H."/>
            <person name="Wang H."/>
            <person name="Belcram H."/>
            <person name="Zhou H."/>
            <person name="Hirakawa H."/>
            <person name="Abe H."/>
            <person name="Guo H."/>
            <person name="Wang H."/>
            <person name="Jin H."/>
            <person name="Parkin I.A."/>
            <person name="Batley J."/>
            <person name="Kim J.S."/>
            <person name="Just J."/>
            <person name="Li J."/>
            <person name="Xu J."/>
            <person name="Deng J."/>
            <person name="Kim J.A."/>
            <person name="Li J."/>
            <person name="Yu J."/>
            <person name="Meng J."/>
            <person name="Wang J."/>
            <person name="Min J."/>
            <person name="Poulain J."/>
            <person name="Wang J."/>
            <person name="Hatakeyama K."/>
            <person name="Wu K."/>
            <person name="Wang L."/>
            <person name="Fang L."/>
            <person name="Trick M."/>
            <person name="Links M.G."/>
            <person name="Zhao M."/>
            <person name="Jin M."/>
            <person name="Ramchiary N."/>
            <person name="Drou N."/>
            <person name="Berkman P.J."/>
            <person name="Cai Q."/>
            <person name="Huang Q."/>
            <person name="Li R."/>
            <person name="Tabata S."/>
            <person name="Cheng S."/>
            <person name="Zhang S."/>
            <person name="Zhang S."/>
            <person name="Huang S."/>
            <person name="Sato S."/>
            <person name="Sun S."/>
            <person name="Kwon S.J."/>
            <person name="Choi S.R."/>
            <person name="Lee T.H."/>
            <person name="Fan W."/>
            <person name="Zhao X."/>
            <person name="Tan X."/>
            <person name="Xu X."/>
            <person name="Wang Y."/>
            <person name="Qiu Y."/>
            <person name="Yin Y."/>
            <person name="Li Y."/>
            <person name="Du Y."/>
            <person name="Liao Y."/>
            <person name="Lim Y."/>
            <person name="Narusaka Y."/>
            <person name="Wang Y."/>
            <person name="Wang Z."/>
            <person name="Li Z."/>
            <person name="Wang Z."/>
            <person name="Xiong Z."/>
            <person name="Zhang Z."/>
        </authorList>
    </citation>
    <scope>NUCLEOTIDE SEQUENCE [LARGE SCALE GENOMIC DNA]</scope>
    <source>
        <strain evidence="3 4">cv. Chiifu-401-42</strain>
    </source>
</reference>
<proteinExistence type="predicted"/>
<feature type="compositionally biased region" description="Basic and acidic residues" evidence="1">
    <location>
        <begin position="138"/>
        <end position="149"/>
    </location>
</feature>
<dbReference type="InParanoid" id="M4EVK6"/>
<feature type="transmembrane region" description="Helical" evidence="2">
    <location>
        <begin position="59"/>
        <end position="82"/>
    </location>
</feature>
<dbReference type="HOGENOM" id="CLU_061662_0_0_1"/>